<dbReference type="SMART" id="SM00646">
    <property type="entry name" value="Ami_3"/>
    <property type="match status" value="1"/>
</dbReference>
<feature type="domain" description="SH3b" evidence="5">
    <location>
        <begin position="95"/>
        <end position="157"/>
    </location>
</feature>
<gene>
    <name evidence="6" type="ORF">JOD01_001575</name>
</gene>
<dbReference type="GO" id="GO:0030288">
    <property type="term" value="C:outer membrane-bounded periplasmic space"/>
    <property type="evidence" value="ECO:0007669"/>
    <property type="project" value="TreeGrafter"/>
</dbReference>
<evidence type="ECO:0000256" key="3">
    <source>
        <dbReference type="SAM" id="MobiDB-lite"/>
    </source>
</evidence>
<dbReference type="Gene3D" id="2.30.30.40">
    <property type="entry name" value="SH3 Domains"/>
    <property type="match status" value="5"/>
</dbReference>
<evidence type="ECO:0000256" key="1">
    <source>
        <dbReference type="ARBA" id="ARBA00022801"/>
    </source>
</evidence>
<dbReference type="Pfam" id="PF01520">
    <property type="entry name" value="Amidase_3"/>
    <property type="match status" value="1"/>
</dbReference>
<dbReference type="InterPro" id="IPR003646">
    <property type="entry name" value="SH3-like_bac-type"/>
</dbReference>
<dbReference type="SMART" id="SM00287">
    <property type="entry name" value="SH3b"/>
    <property type="match status" value="5"/>
</dbReference>
<name>A0A938XXH8_9BACL</name>
<evidence type="ECO:0000313" key="7">
    <source>
        <dbReference type="Proteomes" id="UP000717624"/>
    </source>
</evidence>
<feature type="compositionally biased region" description="Polar residues" evidence="3">
    <location>
        <begin position="189"/>
        <end position="207"/>
    </location>
</feature>
<dbReference type="PANTHER" id="PTHR30404">
    <property type="entry name" value="N-ACETYLMURAMOYL-L-ALANINE AMIDASE"/>
    <property type="match status" value="1"/>
</dbReference>
<sequence length="625" mass="66023">MIRQKLLRSILIVFMLCAMPTSVFAAASQVQVTVDDLNVRSGPSLTDSVLTTLPLNTVLPVLSQQNDWVQVKLPNGTTGWVANWLVKPAATASAAKQIESTVTNLNVRSGPSQSDAVLTMINPGQKYTVLQKSGDWYQIQFGNSQKGWVAGWLVKESTGISSGKPVSSTPVQSKPTVPAQSPVPVQPAGTTTSAGSTVEPTTQPAQAFPSSGIKITLGFSPFVYPQPNTDLPAITQLNAGDTVIKTGEATGWWEIDLNGMTAWIPSAPDAPAASVVPPTIAPATVPAPASSSTPAAPAVRTATVAADNVNLRTGANTGSAIIATLPIGTALTVLDQQGDWYQVKTGDGKTGWMAGWLLSIAPSAATSAVNGQTVSVISNNTPVRSQPDEASPILTLIQAGELYTVKHRQGDWYQLELPSGLSGYVLAKLVSANSTPQATSGQLKNKLIVVDAGHGGQDNGATGLTYSTLEKNINLQVAQQLKTKLEAAGAKVIMTRSDDHYLTLQQRVDVAVQNKADLFVSIHHNTHPNTSTNGSIVFYYTKGSSSELAAIVQTELIAATGYKDMQSRFGDYYVLRENPITAILVEVGFLSNAAEEAKLRSADYQERAAQGILNGIVRYFSTKGQ</sequence>
<dbReference type="PIRSF" id="PIRSF037846">
    <property type="entry name" value="Autolysin_YrvJ_prd"/>
    <property type="match status" value="1"/>
</dbReference>
<keyword evidence="1 6" id="KW-0378">Hydrolase</keyword>
<protein>
    <submittedName>
        <fullName evidence="6">N-acetylmuramoyl-L-alanine amidase</fullName>
        <ecNumber evidence="6">3.5.1.28</ecNumber>
    </submittedName>
</protein>
<dbReference type="PROSITE" id="PS51781">
    <property type="entry name" value="SH3B"/>
    <property type="match status" value="4"/>
</dbReference>
<evidence type="ECO:0000256" key="2">
    <source>
        <dbReference type="ARBA" id="ARBA00023316"/>
    </source>
</evidence>
<dbReference type="InterPro" id="IPR017293">
    <property type="entry name" value="N-acetylmuramoyl-L-ala_amidase"/>
</dbReference>
<dbReference type="Pfam" id="PF08239">
    <property type="entry name" value="SH3_3"/>
    <property type="match status" value="5"/>
</dbReference>
<comment type="caution">
    <text evidence="6">The sequence shown here is derived from an EMBL/GenBank/DDBJ whole genome shotgun (WGS) entry which is preliminary data.</text>
</comment>
<dbReference type="GO" id="GO:0009253">
    <property type="term" value="P:peptidoglycan catabolic process"/>
    <property type="evidence" value="ECO:0007669"/>
    <property type="project" value="InterPro"/>
</dbReference>
<accession>A0A938XXH8</accession>
<keyword evidence="4" id="KW-0732">Signal</keyword>
<dbReference type="GO" id="GO:0008745">
    <property type="term" value="F:N-acetylmuramoyl-L-alanine amidase activity"/>
    <property type="evidence" value="ECO:0007669"/>
    <property type="project" value="UniProtKB-EC"/>
</dbReference>
<evidence type="ECO:0000259" key="5">
    <source>
        <dbReference type="PROSITE" id="PS51781"/>
    </source>
</evidence>
<keyword evidence="2" id="KW-0961">Cell wall biogenesis/degradation</keyword>
<proteinExistence type="predicted"/>
<dbReference type="EC" id="3.5.1.28" evidence="6"/>
<dbReference type="AlphaFoldDB" id="A0A938XXH8"/>
<feature type="region of interest" description="Disordered" evidence="3">
    <location>
        <begin position="162"/>
        <end position="207"/>
    </location>
</feature>
<dbReference type="SUPFAM" id="SSF53187">
    <property type="entry name" value="Zn-dependent exopeptidases"/>
    <property type="match status" value="1"/>
</dbReference>
<evidence type="ECO:0000313" key="6">
    <source>
        <dbReference type="EMBL" id="MBM7589974.1"/>
    </source>
</evidence>
<feature type="domain" description="SH3b" evidence="5">
    <location>
        <begin position="27"/>
        <end position="89"/>
    </location>
</feature>
<dbReference type="CDD" id="cd02696">
    <property type="entry name" value="MurNAc-LAA"/>
    <property type="match status" value="1"/>
</dbReference>
<dbReference type="InterPro" id="IPR050695">
    <property type="entry name" value="N-acetylmuramoyl_amidase_3"/>
</dbReference>
<dbReference type="Proteomes" id="UP000717624">
    <property type="component" value="Unassembled WGS sequence"/>
</dbReference>
<evidence type="ECO:0000256" key="4">
    <source>
        <dbReference type="SAM" id="SignalP"/>
    </source>
</evidence>
<dbReference type="EMBL" id="JAFBEB010000004">
    <property type="protein sequence ID" value="MBM7589974.1"/>
    <property type="molecule type" value="Genomic_DNA"/>
</dbReference>
<feature type="domain" description="SH3b" evidence="5">
    <location>
        <begin position="299"/>
        <end position="361"/>
    </location>
</feature>
<feature type="compositionally biased region" description="Polar residues" evidence="3">
    <location>
        <begin position="162"/>
        <end position="174"/>
    </location>
</feature>
<organism evidence="6 7">
    <name type="scientific">Brevibacillus fulvus</name>
    <dbReference type="NCBI Taxonomy" id="1125967"/>
    <lineage>
        <taxon>Bacteria</taxon>
        <taxon>Bacillati</taxon>
        <taxon>Bacillota</taxon>
        <taxon>Bacilli</taxon>
        <taxon>Bacillales</taxon>
        <taxon>Paenibacillaceae</taxon>
        <taxon>Brevibacillus</taxon>
    </lineage>
</organism>
<feature type="domain" description="SH3b" evidence="5">
    <location>
        <begin position="371"/>
        <end position="434"/>
    </location>
</feature>
<reference evidence="6" key="1">
    <citation type="submission" date="2021-01" db="EMBL/GenBank/DDBJ databases">
        <title>Genomic Encyclopedia of Type Strains, Phase IV (KMG-IV): sequencing the most valuable type-strain genomes for metagenomic binning, comparative biology and taxonomic classification.</title>
        <authorList>
            <person name="Goeker M."/>
        </authorList>
    </citation>
    <scope>NUCLEOTIDE SEQUENCE</scope>
    <source>
        <strain evidence="6">DSM 25523</strain>
    </source>
</reference>
<keyword evidence="7" id="KW-1185">Reference proteome</keyword>
<feature type="signal peptide" evidence="4">
    <location>
        <begin position="1"/>
        <end position="25"/>
    </location>
</feature>
<dbReference type="InterPro" id="IPR002508">
    <property type="entry name" value="MurNAc-LAA_cat"/>
</dbReference>
<dbReference type="PANTHER" id="PTHR30404:SF0">
    <property type="entry name" value="N-ACETYLMURAMOYL-L-ALANINE AMIDASE AMIC"/>
    <property type="match status" value="1"/>
</dbReference>
<dbReference type="Gene3D" id="3.40.630.40">
    <property type="entry name" value="Zn-dependent exopeptidases"/>
    <property type="match status" value="1"/>
</dbReference>
<dbReference type="GO" id="GO:0071555">
    <property type="term" value="P:cell wall organization"/>
    <property type="evidence" value="ECO:0007669"/>
    <property type="project" value="UniProtKB-KW"/>
</dbReference>
<feature type="compositionally biased region" description="Low complexity" evidence="3">
    <location>
        <begin position="175"/>
        <end position="188"/>
    </location>
</feature>
<feature type="chain" id="PRO_5038140509" evidence="4">
    <location>
        <begin position="26"/>
        <end position="625"/>
    </location>
</feature>
<dbReference type="RefSeq" id="WP_239565300.1">
    <property type="nucleotide sequence ID" value="NZ_BAABIN010000007.1"/>
</dbReference>